<dbReference type="AlphaFoldDB" id="A0A1D1VY92"/>
<keyword evidence="1" id="KW-1133">Transmembrane helix</keyword>
<evidence type="ECO:0000256" key="1">
    <source>
        <dbReference type="SAM" id="Phobius"/>
    </source>
</evidence>
<protein>
    <submittedName>
        <fullName evidence="2">Uncharacterized protein</fullName>
    </submittedName>
</protein>
<evidence type="ECO:0000313" key="2">
    <source>
        <dbReference type="EMBL" id="GAV05303.1"/>
    </source>
</evidence>
<dbReference type="EMBL" id="BDGG01000012">
    <property type="protein sequence ID" value="GAV05303.1"/>
    <property type="molecule type" value="Genomic_DNA"/>
</dbReference>
<evidence type="ECO:0000313" key="3">
    <source>
        <dbReference type="Proteomes" id="UP000186922"/>
    </source>
</evidence>
<gene>
    <name evidence="2" type="primary">RvY_15457</name>
    <name evidence="2" type="synonym">RvY_15457.2</name>
    <name evidence="2" type="ORF">RvY_15457-2</name>
</gene>
<keyword evidence="3" id="KW-1185">Reference proteome</keyword>
<proteinExistence type="predicted"/>
<keyword evidence="1" id="KW-0472">Membrane</keyword>
<feature type="transmembrane region" description="Helical" evidence="1">
    <location>
        <begin position="41"/>
        <end position="65"/>
    </location>
</feature>
<accession>A0A1D1VY92</accession>
<sequence length="95" mass="10133">MFGRPVNRCTDHRRKLTSGATFVSIDLATSTDSSPRVALPHAILCNFAHSSIFCVLFALIIVIVLGENKLADSGSAIVHEGSTSKNQGMRFLGGT</sequence>
<dbReference type="Proteomes" id="UP000186922">
    <property type="component" value="Unassembled WGS sequence"/>
</dbReference>
<reference evidence="2 3" key="1">
    <citation type="journal article" date="2016" name="Nat. Commun.">
        <title>Extremotolerant tardigrade genome and improved radiotolerance of human cultured cells by tardigrade-unique protein.</title>
        <authorList>
            <person name="Hashimoto T."/>
            <person name="Horikawa D.D."/>
            <person name="Saito Y."/>
            <person name="Kuwahara H."/>
            <person name="Kozuka-Hata H."/>
            <person name="Shin-I T."/>
            <person name="Minakuchi Y."/>
            <person name="Ohishi K."/>
            <person name="Motoyama A."/>
            <person name="Aizu T."/>
            <person name="Enomoto A."/>
            <person name="Kondo K."/>
            <person name="Tanaka S."/>
            <person name="Hara Y."/>
            <person name="Koshikawa S."/>
            <person name="Sagara H."/>
            <person name="Miura T."/>
            <person name="Yokobori S."/>
            <person name="Miyagawa K."/>
            <person name="Suzuki Y."/>
            <person name="Kubo T."/>
            <person name="Oyama M."/>
            <person name="Kohara Y."/>
            <person name="Fujiyama A."/>
            <person name="Arakawa K."/>
            <person name="Katayama T."/>
            <person name="Toyoda A."/>
            <person name="Kunieda T."/>
        </authorList>
    </citation>
    <scope>NUCLEOTIDE SEQUENCE [LARGE SCALE GENOMIC DNA]</scope>
    <source>
        <strain evidence="2 3">YOKOZUNA-1</strain>
    </source>
</reference>
<name>A0A1D1VY92_RAMVA</name>
<comment type="caution">
    <text evidence="2">The sequence shown here is derived from an EMBL/GenBank/DDBJ whole genome shotgun (WGS) entry which is preliminary data.</text>
</comment>
<organism evidence="2 3">
    <name type="scientific">Ramazzottius varieornatus</name>
    <name type="common">Water bear</name>
    <name type="synonym">Tardigrade</name>
    <dbReference type="NCBI Taxonomy" id="947166"/>
    <lineage>
        <taxon>Eukaryota</taxon>
        <taxon>Metazoa</taxon>
        <taxon>Ecdysozoa</taxon>
        <taxon>Tardigrada</taxon>
        <taxon>Eutardigrada</taxon>
        <taxon>Parachela</taxon>
        <taxon>Hypsibioidea</taxon>
        <taxon>Ramazzottiidae</taxon>
        <taxon>Ramazzottius</taxon>
    </lineage>
</organism>
<keyword evidence="1" id="KW-0812">Transmembrane</keyword>